<dbReference type="Pfam" id="PF00483">
    <property type="entry name" value="NTP_transferase"/>
    <property type="match status" value="1"/>
</dbReference>
<dbReference type="Gene3D" id="2.160.10.10">
    <property type="entry name" value="Hexapeptide repeat proteins"/>
    <property type="match status" value="1"/>
</dbReference>
<evidence type="ECO:0000313" key="2">
    <source>
        <dbReference type="EMBL" id="MBF0637349.1"/>
    </source>
</evidence>
<keyword evidence="3" id="KW-1185">Reference proteome</keyword>
<accession>A0ABR9XTQ8</accession>
<dbReference type="RefSeq" id="WP_175187668.1">
    <property type="nucleotide sequence ID" value="NZ_JABVZQ010000015.1"/>
</dbReference>
<protein>
    <submittedName>
        <fullName evidence="2">NTP transferase domain-containing protein</fullName>
    </submittedName>
</protein>
<dbReference type="Gene3D" id="3.90.550.10">
    <property type="entry name" value="Spore Coat Polysaccharide Biosynthesis Protein SpsA, Chain A"/>
    <property type="match status" value="1"/>
</dbReference>
<dbReference type="GO" id="GO:0016740">
    <property type="term" value="F:transferase activity"/>
    <property type="evidence" value="ECO:0007669"/>
    <property type="project" value="UniProtKB-KW"/>
</dbReference>
<comment type="caution">
    <text evidence="2">The sequence shown here is derived from an EMBL/GenBank/DDBJ whole genome shotgun (WGS) entry which is preliminary data.</text>
</comment>
<gene>
    <name evidence="2" type="ORF">INT08_09235</name>
</gene>
<proteinExistence type="predicted"/>
<dbReference type="Proteomes" id="UP000619838">
    <property type="component" value="Unassembled WGS sequence"/>
</dbReference>
<evidence type="ECO:0000259" key="1">
    <source>
        <dbReference type="Pfam" id="PF00483"/>
    </source>
</evidence>
<name>A0ABR9XTQ8_9CHLB</name>
<dbReference type="InterPro" id="IPR029044">
    <property type="entry name" value="Nucleotide-diphossugar_trans"/>
</dbReference>
<dbReference type="PANTHER" id="PTHR42883:SF2">
    <property type="entry name" value="THYMIDYLYLTRANSFERASE"/>
    <property type="match status" value="1"/>
</dbReference>
<dbReference type="InterPro" id="IPR005835">
    <property type="entry name" value="NTP_transferase_dom"/>
</dbReference>
<feature type="domain" description="Nucleotidyl transferase" evidence="1">
    <location>
        <begin position="2"/>
        <end position="233"/>
    </location>
</feature>
<evidence type="ECO:0000313" key="3">
    <source>
        <dbReference type="Proteomes" id="UP000619838"/>
    </source>
</evidence>
<sequence>MKAIIPVAGVGTRLRPHTFSQPKVLVNVAGKPIIGHIIDKLSASGIDEAIVIVGYLGDMIETYLTETYPDIRFTFVTQKQMLGLAHAIWICRDHVDDDEPLLIILGDTIFDVDLSGVFDSPESTLGVKQVEDPRRFGIALTEGNTIVRLIEKPDTPVGNQAIVGLYFLKHASPLFAGLDHIIESGIRTKGEFQLTDALQHMIESGEHFTTFPVKNWYDCGKPDTLLSTNRVLLEQMENGKKHYPGCVINEPVSIAPTATLENAIIGPDATIGENAVITDAIVRDSIIGNSANVEKVMLTASIVGSNAVISGSHQEINIGDSSAIKLR</sequence>
<dbReference type="SUPFAM" id="SSF53448">
    <property type="entry name" value="Nucleotide-diphospho-sugar transferases"/>
    <property type="match status" value="1"/>
</dbReference>
<organism evidence="2 3">
    <name type="scientific">Prosthecochloris ethylica</name>
    <dbReference type="NCBI Taxonomy" id="2743976"/>
    <lineage>
        <taxon>Bacteria</taxon>
        <taxon>Pseudomonadati</taxon>
        <taxon>Chlorobiota</taxon>
        <taxon>Chlorobiia</taxon>
        <taxon>Chlorobiales</taxon>
        <taxon>Chlorobiaceae</taxon>
        <taxon>Prosthecochloris</taxon>
    </lineage>
</organism>
<keyword evidence="2" id="KW-0808">Transferase</keyword>
<dbReference type="PANTHER" id="PTHR42883">
    <property type="entry name" value="GLUCOSE-1-PHOSPHATE THYMIDYLTRANSFERASE"/>
    <property type="match status" value="1"/>
</dbReference>
<reference evidence="2 3" key="1">
    <citation type="journal article" date="2020" name="Microorganisms">
        <title>Simultaneous Genome Sequencing of Prosthecochloris ethylica and Desulfuromonas acetoxidans within a Syntrophic Mixture Reveals Unique Pili and Protein Interactions.</title>
        <authorList>
            <person name="Kyndt J.A."/>
            <person name="Van Beeumen J.J."/>
            <person name="Meyer T.E."/>
        </authorList>
    </citation>
    <scope>NUCLEOTIDE SEQUENCE [LARGE SCALE GENOMIC DNA]</scope>
    <source>
        <strain evidence="2 3">N3</strain>
    </source>
</reference>
<dbReference type="EMBL" id="JADGII010000018">
    <property type="protein sequence ID" value="MBF0637349.1"/>
    <property type="molecule type" value="Genomic_DNA"/>
</dbReference>